<feature type="binding site" evidence="9 10">
    <location>
        <position position="252"/>
    </location>
    <ligand>
        <name>substrate</name>
    </ligand>
</feature>
<dbReference type="PANTHER" id="PTHR21371">
    <property type="entry name" value="KETOL-ACID REDUCTOISOMERASE, MITOCHONDRIAL"/>
    <property type="match status" value="1"/>
</dbReference>
<proteinExistence type="inferred from homology"/>
<dbReference type="GO" id="GO:0009097">
    <property type="term" value="P:isoleucine biosynthetic process"/>
    <property type="evidence" value="ECO:0007669"/>
    <property type="project" value="UniProtKB-UniRule"/>
</dbReference>
<comment type="caution">
    <text evidence="9">Lacks conserved residue(s) required for the propagation of feature annotation.</text>
</comment>
<feature type="binding site" evidence="9 10">
    <location>
        <position position="191"/>
    </location>
    <ligand>
        <name>Mg(2+)</name>
        <dbReference type="ChEBI" id="CHEBI:18420"/>
        <label>2</label>
    </ligand>
</feature>
<dbReference type="InterPro" id="IPR013116">
    <property type="entry name" value="KARI_N"/>
</dbReference>
<dbReference type="PIRSF" id="PIRSF000116">
    <property type="entry name" value="IlvC_gammaproteo"/>
    <property type="match status" value="1"/>
</dbReference>
<comment type="pathway">
    <text evidence="1 9">Amino-acid biosynthesis; L-valine biosynthesis; L-valine from pyruvate: step 2/4.</text>
</comment>
<dbReference type="NCBIfam" id="TIGR00465">
    <property type="entry name" value="ilvC"/>
    <property type="match status" value="1"/>
</dbReference>
<dbReference type="SUPFAM" id="SSF51735">
    <property type="entry name" value="NAD(P)-binding Rossmann-fold domains"/>
    <property type="match status" value="1"/>
</dbReference>
<reference evidence="13 14" key="1">
    <citation type="submission" date="2017-09" db="EMBL/GenBank/DDBJ databases">
        <title>Depth-based differentiation of microbial function through sediment-hosted aquifers and enrichment of novel symbionts in the deep terrestrial subsurface.</title>
        <authorList>
            <person name="Probst A.J."/>
            <person name="Ladd B."/>
            <person name="Jarett J.K."/>
            <person name="Geller-Mcgrath D.E."/>
            <person name="Sieber C.M."/>
            <person name="Emerson J.B."/>
            <person name="Anantharaman K."/>
            <person name="Thomas B.C."/>
            <person name="Malmstrom R."/>
            <person name="Stieglmeier M."/>
            <person name="Klingl A."/>
            <person name="Woyke T."/>
            <person name="Ryan C.M."/>
            <person name="Banfield J.F."/>
        </authorList>
    </citation>
    <scope>NUCLEOTIDE SEQUENCE [LARGE SCALE GENOMIC DNA]</scope>
    <source>
        <strain evidence="13">CG07_land_8_20_14_0_80_42_15</strain>
    </source>
</reference>
<dbReference type="Pfam" id="PF07991">
    <property type="entry name" value="KARI_N"/>
    <property type="match status" value="1"/>
</dbReference>
<accession>A0A2J0KRI6</accession>
<dbReference type="EMBL" id="PEWV01000067">
    <property type="protein sequence ID" value="PIU41201.1"/>
    <property type="molecule type" value="Genomic_DNA"/>
</dbReference>
<name>A0A2J0KRI6_9BACT</name>
<evidence type="ECO:0000256" key="4">
    <source>
        <dbReference type="ARBA" id="ARBA00022605"/>
    </source>
</evidence>
<dbReference type="GO" id="GO:0005829">
    <property type="term" value="C:cytosol"/>
    <property type="evidence" value="ECO:0007669"/>
    <property type="project" value="TreeGrafter"/>
</dbReference>
<dbReference type="Gene3D" id="6.10.240.10">
    <property type="match status" value="1"/>
</dbReference>
<feature type="domain" description="KARI N-terminal Rossmann" evidence="11">
    <location>
        <begin position="2"/>
        <end position="182"/>
    </location>
</feature>
<keyword evidence="9" id="KW-0521">NADP</keyword>
<dbReference type="HAMAP" id="MF_00435">
    <property type="entry name" value="IlvC"/>
    <property type="match status" value="1"/>
</dbReference>
<dbReference type="SUPFAM" id="SSF48179">
    <property type="entry name" value="6-phosphogluconate dehydrogenase C-terminal domain-like"/>
    <property type="match status" value="1"/>
</dbReference>
<feature type="active site" evidence="9">
    <location>
        <position position="108"/>
    </location>
</feature>
<dbReference type="PROSITE" id="PS51851">
    <property type="entry name" value="KARI_C"/>
    <property type="match status" value="1"/>
</dbReference>
<evidence type="ECO:0000256" key="7">
    <source>
        <dbReference type="ARBA" id="ARBA00023002"/>
    </source>
</evidence>
<dbReference type="GO" id="GO:0050661">
    <property type="term" value="F:NADP binding"/>
    <property type="evidence" value="ECO:0007669"/>
    <property type="project" value="InterPro"/>
</dbReference>
<evidence type="ECO:0000313" key="13">
    <source>
        <dbReference type="EMBL" id="PIU41201.1"/>
    </source>
</evidence>
<dbReference type="InterPro" id="IPR000506">
    <property type="entry name" value="KARI_C"/>
</dbReference>
<evidence type="ECO:0000256" key="3">
    <source>
        <dbReference type="ARBA" id="ARBA00010318"/>
    </source>
</evidence>
<evidence type="ECO:0000256" key="5">
    <source>
        <dbReference type="ARBA" id="ARBA00022723"/>
    </source>
</evidence>
<dbReference type="GO" id="GO:0016853">
    <property type="term" value="F:isomerase activity"/>
    <property type="evidence" value="ECO:0007669"/>
    <property type="project" value="UniProtKB-KW"/>
</dbReference>
<feature type="binding site" evidence="9">
    <location>
        <position position="134"/>
    </location>
    <ligand>
        <name>NADP(+)</name>
        <dbReference type="ChEBI" id="CHEBI:58349"/>
    </ligand>
</feature>
<evidence type="ECO:0000256" key="2">
    <source>
        <dbReference type="ARBA" id="ARBA00004885"/>
    </source>
</evidence>
<comment type="catalytic activity">
    <reaction evidence="9">
        <text>(2R)-2,3-dihydroxy-3-methylbutanoate + NADP(+) = (2S)-2-acetolactate + NADPH + H(+)</text>
        <dbReference type="Rhea" id="RHEA:22068"/>
        <dbReference type="ChEBI" id="CHEBI:15378"/>
        <dbReference type="ChEBI" id="CHEBI:49072"/>
        <dbReference type="ChEBI" id="CHEBI:57783"/>
        <dbReference type="ChEBI" id="CHEBI:58349"/>
        <dbReference type="ChEBI" id="CHEBI:58476"/>
        <dbReference type="EC" id="1.1.1.86"/>
    </reaction>
</comment>
<comment type="function">
    <text evidence="9">Involved in the biosynthesis of branched-chain amino acids (BCAA). Catalyzes an alkyl-migration followed by a ketol-acid reduction of (S)-2-acetolactate (S2AL) to yield (R)-2,3-dihydroxy-isovalerate. In the isomerase reaction, S2AL is rearranged via a Mg-dependent methyl migration to produce 3-hydroxy-3-methyl-2-ketobutyrate (HMKB). In the reductase reaction, this 2-ketoacid undergoes a metal-dependent reduction by NADPH to yield (R)-2,3-dihydroxy-isovalerate.</text>
</comment>
<comment type="pathway">
    <text evidence="2 9">Amino-acid biosynthesis; L-isoleucine biosynthesis; L-isoleucine from 2-oxobutanoate: step 2/4.</text>
</comment>
<organism evidence="13 14">
    <name type="scientific">Candidatus Aquitaenariimonas noxiae</name>
    <dbReference type="NCBI Taxonomy" id="1974741"/>
    <lineage>
        <taxon>Bacteria</taxon>
        <taxon>Pseudomonadati</taxon>
        <taxon>Candidatus Omnitrophota</taxon>
        <taxon>Candidatus Aquitaenariimonas</taxon>
    </lineage>
</organism>
<keyword evidence="6 9" id="KW-0460">Magnesium</keyword>
<feature type="binding site" evidence="9 10">
    <location>
        <position position="195"/>
    </location>
    <ligand>
        <name>Mg(2+)</name>
        <dbReference type="ChEBI" id="CHEBI:18420"/>
        <label>1</label>
    </ligand>
</feature>
<dbReference type="AlphaFoldDB" id="A0A2J0KRI6"/>
<comment type="cofactor">
    <cofactor evidence="9">
        <name>Mg(2+)</name>
        <dbReference type="ChEBI" id="CHEBI:18420"/>
    </cofactor>
    <text evidence="9">Binds 2 magnesium ions per subunit.</text>
</comment>
<evidence type="ECO:0000313" key="14">
    <source>
        <dbReference type="Proteomes" id="UP000230052"/>
    </source>
</evidence>
<gene>
    <name evidence="9" type="primary">ilvC</name>
    <name evidence="13" type="ORF">COS99_06615</name>
</gene>
<protein>
    <recommendedName>
        <fullName evidence="9">Ketol-acid reductoisomerase (NADP(+))</fullName>
        <shortName evidence="9">KARI</shortName>
        <ecNumber evidence="9">1.1.1.86</ecNumber>
    </recommendedName>
    <alternativeName>
        <fullName evidence="9">Acetohydroxy-acid isomeroreductase</fullName>
        <shortName evidence="9">AHIR</shortName>
    </alternativeName>
    <alternativeName>
        <fullName evidence="9">Alpha-keto-beta-hydroxylacyl reductoisomerase</fullName>
    </alternativeName>
</protein>
<evidence type="ECO:0000259" key="12">
    <source>
        <dbReference type="PROSITE" id="PS51851"/>
    </source>
</evidence>
<dbReference type="InterPro" id="IPR036291">
    <property type="entry name" value="NAD(P)-bd_dom_sf"/>
</dbReference>
<evidence type="ECO:0000256" key="8">
    <source>
        <dbReference type="ARBA" id="ARBA00023304"/>
    </source>
</evidence>
<keyword evidence="8 9" id="KW-0100">Branched-chain amino acid biosynthesis</keyword>
<feature type="binding site" evidence="9 10">
    <location>
        <position position="231"/>
    </location>
    <ligand>
        <name>Mg(2+)</name>
        <dbReference type="ChEBI" id="CHEBI:18420"/>
        <label>2</label>
    </ligand>
</feature>
<evidence type="ECO:0000259" key="11">
    <source>
        <dbReference type="PROSITE" id="PS51850"/>
    </source>
</evidence>
<evidence type="ECO:0000256" key="1">
    <source>
        <dbReference type="ARBA" id="ARBA00004864"/>
    </source>
</evidence>
<dbReference type="EC" id="1.1.1.86" evidence="9"/>
<dbReference type="Proteomes" id="UP000230052">
    <property type="component" value="Unassembled WGS sequence"/>
</dbReference>
<comment type="caution">
    <text evidence="13">The sequence shown here is derived from an EMBL/GenBank/DDBJ whole genome shotgun (WGS) entry which is preliminary data.</text>
</comment>
<evidence type="ECO:0000256" key="6">
    <source>
        <dbReference type="ARBA" id="ARBA00022842"/>
    </source>
</evidence>
<feature type="domain" description="KARI C-terminal knotted" evidence="12">
    <location>
        <begin position="183"/>
        <end position="328"/>
    </location>
</feature>
<sequence length="330" mass="37139">MVKVYYDKDADLEILKNKKIAIIGYGIQGRAQALNLRDSGMNVVISELEGTPNHEQAVKDGFKPVDVKEAAKNADIIQILTQDHVQADVYKSSIKKNLKEGKALVFSHGFNIHFKQIVPPKDVDVFMIAPKGPGSLVRRMYEEQKGVPCLLAVFQDHTGKAKQLGLAYAKAIGGTRAGVIETTFKEETETDLFGEQAVLCGGATELVKAGFDTLVAAGYQPEIAYFECLHELKLITDLIYEVGMQGMRSKVSDTAEYGDYTRGKRVISERVRKEMQKILKEIQSGKFAREWIRENKKGRPNFNEFRKKEAEHPIEKVGKVLREMMPWMKK</sequence>
<dbReference type="UniPathway" id="UPA00049">
    <property type="reaction ID" value="UER00060"/>
</dbReference>
<evidence type="ECO:0000256" key="10">
    <source>
        <dbReference type="PROSITE-ProRule" id="PRU01198"/>
    </source>
</evidence>
<dbReference type="InterPro" id="IPR014359">
    <property type="entry name" value="KARI_prok"/>
</dbReference>
<evidence type="ECO:0000256" key="9">
    <source>
        <dbReference type="HAMAP-Rule" id="MF_00435"/>
    </source>
</evidence>
<dbReference type="InterPro" id="IPR013023">
    <property type="entry name" value="KARI"/>
</dbReference>
<dbReference type="NCBIfam" id="NF009940">
    <property type="entry name" value="PRK13403.1"/>
    <property type="match status" value="1"/>
</dbReference>
<feature type="binding site" evidence="9">
    <location>
        <begin position="25"/>
        <end position="28"/>
    </location>
    <ligand>
        <name>NADP(+)</name>
        <dbReference type="ChEBI" id="CHEBI:58349"/>
    </ligand>
</feature>
<dbReference type="UniPathway" id="UPA00047">
    <property type="reaction ID" value="UER00056"/>
</dbReference>
<comment type="catalytic activity">
    <reaction evidence="9">
        <text>(2R,3R)-2,3-dihydroxy-3-methylpentanoate + NADP(+) = (S)-2-ethyl-2-hydroxy-3-oxobutanoate + NADPH + H(+)</text>
        <dbReference type="Rhea" id="RHEA:13493"/>
        <dbReference type="ChEBI" id="CHEBI:15378"/>
        <dbReference type="ChEBI" id="CHEBI:49256"/>
        <dbReference type="ChEBI" id="CHEBI:49258"/>
        <dbReference type="ChEBI" id="CHEBI:57783"/>
        <dbReference type="ChEBI" id="CHEBI:58349"/>
        <dbReference type="EC" id="1.1.1.86"/>
    </reaction>
</comment>
<dbReference type="GO" id="GO:0009099">
    <property type="term" value="P:L-valine biosynthetic process"/>
    <property type="evidence" value="ECO:0007669"/>
    <property type="project" value="UniProtKB-UniRule"/>
</dbReference>
<feature type="binding site" evidence="9 10">
    <location>
        <position position="227"/>
    </location>
    <ligand>
        <name>Mg(2+)</name>
        <dbReference type="ChEBI" id="CHEBI:18420"/>
        <label>2</label>
    </ligand>
</feature>
<keyword evidence="5 9" id="KW-0479">Metal-binding</keyword>
<keyword evidence="4 9" id="KW-0028">Amino-acid biosynthesis</keyword>
<comment type="similarity">
    <text evidence="3 9 10">Belongs to the ketol-acid reductoisomerase family.</text>
</comment>
<dbReference type="PROSITE" id="PS51850">
    <property type="entry name" value="KARI_N"/>
    <property type="match status" value="1"/>
</dbReference>
<dbReference type="PANTHER" id="PTHR21371:SF1">
    <property type="entry name" value="KETOL-ACID REDUCTOISOMERASE, MITOCHONDRIAL"/>
    <property type="match status" value="1"/>
</dbReference>
<feature type="binding site" evidence="9 10">
    <location>
        <position position="191"/>
    </location>
    <ligand>
        <name>Mg(2+)</name>
        <dbReference type="ChEBI" id="CHEBI:18420"/>
        <label>1</label>
    </ligand>
</feature>
<keyword evidence="7 9" id="KW-0560">Oxidoreductase</keyword>
<dbReference type="InterPro" id="IPR008927">
    <property type="entry name" value="6-PGluconate_DH-like_C_sf"/>
</dbReference>
<dbReference type="NCBIfam" id="NF004017">
    <property type="entry name" value="PRK05479.1"/>
    <property type="match status" value="1"/>
</dbReference>
<dbReference type="FunFam" id="3.40.50.720:FF:000023">
    <property type="entry name" value="Ketol-acid reductoisomerase (NADP(+))"/>
    <property type="match status" value="1"/>
</dbReference>
<dbReference type="GO" id="GO:0000287">
    <property type="term" value="F:magnesium ion binding"/>
    <property type="evidence" value="ECO:0007669"/>
    <property type="project" value="UniProtKB-UniRule"/>
</dbReference>
<keyword evidence="13" id="KW-0413">Isomerase</keyword>
<dbReference type="GO" id="GO:0004455">
    <property type="term" value="F:ketol-acid reductoisomerase activity"/>
    <property type="evidence" value="ECO:0007669"/>
    <property type="project" value="UniProtKB-UniRule"/>
</dbReference>
<dbReference type="Gene3D" id="3.40.50.720">
    <property type="entry name" value="NAD(P)-binding Rossmann-like Domain"/>
    <property type="match status" value="1"/>
</dbReference>
<dbReference type="Pfam" id="PF01450">
    <property type="entry name" value="KARI_C"/>
    <property type="match status" value="1"/>
</dbReference>